<dbReference type="AlphaFoldDB" id="A0A9X1LAT3"/>
<dbReference type="RefSeq" id="WP_226614213.1">
    <property type="nucleotide sequence ID" value="NZ_JAJAQI010000085.1"/>
</dbReference>
<protein>
    <submittedName>
        <fullName evidence="1">Uncharacterized protein</fullName>
    </submittedName>
</protein>
<gene>
    <name evidence="1" type="ORF">LHA35_26955</name>
</gene>
<proteinExistence type="predicted"/>
<accession>A0A9X1LAT3</accession>
<sequence length="50" mass="5705">MEEFVAVVRLPNGLTQRVTIQADDSGKARQMLEAQYGRGCVLTLDRPQRW</sequence>
<comment type="caution">
    <text evidence="1">The sequence shown here is derived from an EMBL/GenBank/DDBJ whole genome shotgun (WGS) entry which is preliminary data.</text>
</comment>
<evidence type="ECO:0000313" key="1">
    <source>
        <dbReference type="EMBL" id="MCB4825356.1"/>
    </source>
</evidence>
<keyword evidence="2" id="KW-1185">Reference proteome</keyword>
<evidence type="ECO:0000313" key="2">
    <source>
        <dbReference type="Proteomes" id="UP001139311"/>
    </source>
</evidence>
<dbReference type="Proteomes" id="UP001139311">
    <property type="component" value="Unassembled WGS sequence"/>
</dbReference>
<name>A0A9X1LAT3_9PROT</name>
<organism evidence="1 2">
    <name type="scientific">Roseicella aerolata</name>
    <dbReference type="NCBI Taxonomy" id="2883479"/>
    <lineage>
        <taxon>Bacteria</taxon>
        <taxon>Pseudomonadati</taxon>
        <taxon>Pseudomonadota</taxon>
        <taxon>Alphaproteobacteria</taxon>
        <taxon>Acetobacterales</taxon>
        <taxon>Roseomonadaceae</taxon>
        <taxon>Roseicella</taxon>
    </lineage>
</organism>
<reference evidence="1" key="1">
    <citation type="submission" date="2021-10" db="EMBL/GenBank/DDBJ databases">
        <title>Roseicella aerolatum sp. nov., isolated from aerosols of e-waste dismantling site.</title>
        <authorList>
            <person name="Qin T."/>
        </authorList>
    </citation>
    <scope>NUCLEOTIDE SEQUENCE</scope>
    <source>
        <strain evidence="1">GB24</strain>
    </source>
</reference>
<dbReference type="EMBL" id="JAJAQI010000085">
    <property type="protein sequence ID" value="MCB4825356.1"/>
    <property type="molecule type" value="Genomic_DNA"/>
</dbReference>